<feature type="region of interest" description="Disordered" evidence="18">
    <location>
        <begin position="662"/>
        <end position="684"/>
    </location>
</feature>
<evidence type="ECO:0000256" key="18">
    <source>
        <dbReference type="SAM" id="MobiDB-lite"/>
    </source>
</evidence>
<dbReference type="Gene3D" id="3.30.190.20">
    <property type="match status" value="1"/>
</dbReference>
<evidence type="ECO:0000313" key="20">
    <source>
        <dbReference type="EMBL" id="MET7013279.1"/>
    </source>
</evidence>
<dbReference type="PANTHER" id="PTHR43152">
    <property type="entry name" value="UVRABC SYSTEM PROTEIN A"/>
    <property type="match status" value="1"/>
</dbReference>
<dbReference type="SMART" id="SM00382">
    <property type="entry name" value="AAA"/>
    <property type="match status" value="3"/>
</dbReference>
<keyword evidence="9" id="KW-0863">Zinc-finger</keyword>
<comment type="similarity">
    <text evidence="15">Belongs to the ABC transporter superfamily. UvrA family.</text>
</comment>
<dbReference type="PROSITE" id="PS50893">
    <property type="entry name" value="ABC_TRANSPORTER_2"/>
    <property type="match status" value="2"/>
</dbReference>
<dbReference type="Gene3D" id="1.10.8.280">
    <property type="entry name" value="ABC transporter ATPase domain-like"/>
    <property type="match status" value="1"/>
</dbReference>
<evidence type="ECO:0000256" key="4">
    <source>
        <dbReference type="ARBA" id="ARBA00022723"/>
    </source>
</evidence>
<feature type="compositionally biased region" description="Basic and acidic residues" evidence="18">
    <location>
        <begin position="1322"/>
        <end position="1331"/>
    </location>
</feature>
<accession>A0ABV2TH94</accession>
<dbReference type="PANTHER" id="PTHR43152:SF3">
    <property type="entry name" value="UVRABC SYSTEM PROTEIN A"/>
    <property type="match status" value="1"/>
</dbReference>
<keyword evidence="4" id="KW-0479">Metal-binding</keyword>
<feature type="region of interest" description="Disordered" evidence="18">
    <location>
        <begin position="1321"/>
        <end position="1346"/>
    </location>
</feature>
<evidence type="ECO:0000256" key="16">
    <source>
        <dbReference type="ARBA" id="ARBA00039316"/>
    </source>
</evidence>
<evidence type="ECO:0000256" key="3">
    <source>
        <dbReference type="ARBA" id="ARBA00022490"/>
    </source>
</evidence>
<dbReference type="InterPro" id="IPR041102">
    <property type="entry name" value="UvrA_inter"/>
</dbReference>
<comment type="caution">
    <text evidence="20">The sequence shown here is derived from an EMBL/GenBank/DDBJ whole genome shotgun (WGS) entry which is preliminary data.</text>
</comment>
<sequence length="1993" mass="216403">MSQHPYIRIRGARQNNLKNIDLDIPIGELVVVTGPSGSGKSSLVFDTLYAEGQRRYVETFSPYARQFLDRMDKPQVDAIEGVPPAIAIDQSNQVRTSRSTVGTMTELADYLKLLYARASHLYCKGCGVKVERETPQTILASLAARCPAHEDPRLAIVAPLPIPENFTIEEMRVHLERQGFTRITEDDKRLLVTVDRFRFGNTETARVAEALESALRLANGKVEVHLGGEAVVTQVASRKSQVEKPEASQATHDSRLATHEIWKFSADLHCAECDIHYATPSSANFSFNSAVGACETCKGFGRVVGIDPGLIVPDESKTLAGGAVKPWQSESYHECQDDLMKMARLRGVATDIAWRDLPEEHRIWVMEGEPEFKTWQRSWPKYWYGVRHFFDWLETKAYKMHIRVLLSRYRAYTDCPACAGARLKTDSLLWRIGSKEQADVALGISPLPLAGEGGPQGRERVLVTRALSPSPSPASGRGEYVPAQRQRFRPTGMRLSSEALRALPGLSLHDTMTLPIERARDFFRALKIEGSSGDAVDLVMNEIRGRLSYLCEVGLAYLSLDRQSRTLSGGEVQRINLTTALGTSLVNTLFVLDEPSIGLHPRDIERINGVMRRLRDAGNSLVVVEHDPAVMLNADRIVDIGPGPGAAGGHIVFNGTPEELLASAETPSQSQGRPKIGAAPSGGGVGDCAHTGGSLTAQFLSGQRKVDAGLVRQTVDAKTPRLRLLGATANNLKNVDLAVPLGKLVCVTGVSGSGKSTLIQDVLYPALKKAKGEATEAPGAFARLEGDALIEAIVMVDQSQIGKTTRSNPASYVGAFDVIRKRFAALPEAEQRGYTAGTFSFNSGDGRCPTCGGNGFEHVEMQFLSDVYLRCPDCDGTRYRPELLELQFQGKNIAEVLELTCADALAFFSHDKDVVRSIQPLVDVGLDYLTLGQPVPTLSGGEAQRLKLAGHLAEYATKSSKKKASTKGSLFLFDEPTTGLHFGDIEKLLRALRALVDAGNTVLVVEHNLDVMRAADWLIDLGPEGGDGGGEILVEGTVEDVIACTRSHTGRALAEDASRAITNGGLSLRSEPTLQAAETRATYRPINDAITITHAREHNLKNISLAIQHNKFTVVTGVSGSGKSTLAFDILFAEGQRRYLESLNAYARQFVQPASKPDVDAIHGIPPTVAIEQRTSRGGRKSTVGTLTEVHHFLRLLFVKLGTQHCPDCQCAIEPQSQDAIAARLLRDYRGQKIGLLAPLVVNRKGLYTDLAKWAKGKGYTHLRVDGEFLPVAPWPRLDRFKEHNIELPVSDVEVRANNEAELREKLAGALGIGKGTIRVITPDRHPREGGDPASLTPQEESLDSRLRGNDGAVFSTLRACPSCGTSFPELDPRLFSYNSKHGWCESCCGTGVEIPVWMKDAEVDVAEMEFAGLDEGGAEVACRACHGERLNPVARAVRYRDASITDYSKRSVDALGEWVNALKLTGREAGIGRDIMSELKHRLAFLHDVGLGYLALERGAPTLSGGEAQRIRLASQLGSNLRGVCYVLDEPSIGLHPRDNGVLLDMLEALRAKGNTVVVVEHDEETIRRADEVLDLGPGAGTRGGHLIAQGTAEELIASPDSVTGRCLRDPLQHPLHSRAAPQSTDPFIVLTGGKQHNLQDVNVRVPLNRLTVVTGVSGSGKSTLARDVLHANLKRLIGGEDEDAAKPAGRKSAKPMPRTHKAVSGIQGCERIEGWQAVGRVLEVDQTPIGKTPRSCPATYVGFWDEIRKLYAGTETAKLRGWSAARFSFNTGEGRCPACEGAGQQTVAMSFLPDVKVHCEVCNGQRFNPETLSATWRDKSIAEVLAMEVDEAVEFFAAHPKTAHPLRLLQDVGLGYLTLGQASPTLSGGEAQRIKLVTELSKVKTDPAVRASRFKSPHTLYVLDEPTVGLHMADVAKLITVLHRLVEAGNTALVIEHDLDVMAEADWLIDMGPEGGDAGGRVVYEGPLAGVLKADSHTGRALKAFLKRTKR</sequence>
<evidence type="ECO:0000256" key="9">
    <source>
        <dbReference type="ARBA" id="ARBA00022771"/>
    </source>
</evidence>
<evidence type="ECO:0000256" key="2">
    <source>
        <dbReference type="ARBA" id="ARBA00022475"/>
    </source>
</evidence>
<dbReference type="RefSeq" id="WP_354599743.1">
    <property type="nucleotide sequence ID" value="NZ_JBEWZI010000003.1"/>
</dbReference>
<dbReference type="Pfam" id="PF00005">
    <property type="entry name" value="ABC_tran"/>
    <property type="match status" value="1"/>
</dbReference>
<evidence type="ECO:0000256" key="5">
    <source>
        <dbReference type="ARBA" id="ARBA00022737"/>
    </source>
</evidence>
<evidence type="ECO:0000256" key="13">
    <source>
        <dbReference type="ARBA" id="ARBA00023125"/>
    </source>
</evidence>
<keyword evidence="6" id="KW-0547">Nucleotide-binding</keyword>
<dbReference type="InterPro" id="IPR017871">
    <property type="entry name" value="ABC_transporter-like_CS"/>
</dbReference>
<dbReference type="GO" id="GO:0005524">
    <property type="term" value="F:ATP binding"/>
    <property type="evidence" value="ECO:0007669"/>
    <property type="project" value="UniProtKB-KW"/>
</dbReference>
<feature type="domain" description="ABC transporter" evidence="19">
    <location>
        <begin position="717"/>
        <end position="1054"/>
    </location>
</feature>
<dbReference type="PROSITE" id="PS00211">
    <property type="entry name" value="ABC_TRANSPORTER_1"/>
    <property type="match status" value="2"/>
</dbReference>
<keyword evidence="21" id="KW-1185">Reference proteome</keyword>
<keyword evidence="2" id="KW-0472">Membrane</keyword>
<evidence type="ECO:0000256" key="10">
    <source>
        <dbReference type="ARBA" id="ARBA00022833"/>
    </source>
</evidence>
<feature type="domain" description="ABC transporter" evidence="19">
    <location>
        <begin position="421"/>
        <end position="673"/>
    </location>
</feature>
<protein>
    <recommendedName>
        <fullName evidence="16">UvrABC system protein A</fullName>
    </recommendedName>
    <alternativeName>
        <fullName evidence="17">Excinuclease ABC subunit A</fullName>
    </alternativeName>
</protein>
<evidence type="ECO:0000256" key="7">
    <source>
        <dbReference type="ARBA" id="ARBA00022763"/>
    </source>
</evidence>
<reference evidence="20 21" key="1">
    <citation type="submission" date="2024-07" db="EMBL/GenBank/DDBJ databases">
        <title>Uliginosibacterium flavum JJ3220;KACC:17644.</title>
        <authorList>
            <person name="Kim M.K."/>
        </authorList>
    </citation>
    <scope>NUCLEOTIDE SEQUENCE [LARGE SCALE GENOMIC DNA]</scope>
    <source>
        <strain evidence="20 21">KACC:17644</strain>
    </source>
</reference>
<evidence type="ECO:0000256" key="8">
    <source>
        <dbReference type="ARBA" id="ARBA00022769"/>
    </source>
</evidence>
<comment type="subcellular location">
    <subcellularLocation>
        <location evidence="1">Cytoplasm</location>
    </subcellularLocation>
</comment>
<keyword evidence="5" id="KW-0677">Repeat</keyword>
<keyword evidence="10" id="KW-0862">Zinc</keyword>
<feature type="region of interest" description="Disordered" evidence="18">
    <location>
        <begin position="1682"/>
        <end position="1702"/>
    </location>
</feature>
<dbReference type="InterPro" id="IPR041552">
    <property type="entry name" value="UvrA_DNA-bd"/>
</dbReference>
<keyword evidence="8" id="KW-0228">DNA excision</keyword>
<keyword evidence="14" id="KW-0234">DNA repair</keyword>
<dbReference type="InterPro" id="IPR003593">
    <property type="entry name" value="AAA+_ATPase"/>
</dbReference>
<dbReference type="InterPro" id="IPR027417">
    <property type="entry name" value="P-loop_NTPase"/>
</dbReference>
<dbReference type="Pfam" id="PF17755">
    <property type="entry name" value="UvrA_DNA-bind"/>
    <property type="match status" value="1"/>
</dbReference>
<dbReference type="Gene3D" id="3.40.50.300">
    <property type="entry name" value="P-loop containing nucleotide triphosphate hydrolases"/>
    <property type="match status" value="6"/>
</dbReference>
<dbReference type="InterPro" id="IPR003439">
    <property type="entry name" value="ABC_transporter-like_ATP-bd"/>
</dbReference>
<dbReference type="Gene3D" id="1.20.1580.10">
    <property type="entry name" value="ABC transporter ATPase like domain"/>
    <property type="match status" value="3"/>
</dbReference>
<name>A0ABV2TH94_9RHOO</name>
<organism evidence="20 21">
    <name type="scientific">Uliginosibacterium flavum</name>
    <dbReference type="NCBI Taxonomy" id="1396831"/>
    <lineage>
        <taxon>Bacteria</taxon>
        <taxon>Pseudomonadati</taxon>
        <taxon>Pseudomonadota</taxon>
        <taxon>Betaproteobacteria</taxon>
        <taxon>Rhodocyclales</taxon>
        <taxon>Zoogloeaceae</taxon>
        <taxon>Uliginosibacterium</taxon>
    </lineage>
</organism>
<evidence type="ECO:0000313" key="21">
    <source>
        <dbReference type="Proteomes" id="UP001549691"/>
    </source>
</evidence>
<keyword evidence="2" id="KW-1003">Cell membrane</keyword>
<feature type="compositionally biased region" description="Basic residues" evidence="18">
    <location>
        <begin position="1690"/>
        <end position="1702"/>
    </location>
</feature>
<evidence type="ECO:0000256" key="15">
    <source>
        <dbReference type="ARBA" id="ARBA00038000"/>
    </source>
</evidence>
<evidence type="ECO:0000256" key="12">
    <source>
        <dbReference type="ARBA" id="ARBA00022881"/>
    </source>
</evidence>
<dbReference type="Pfam" id="PF17760">
    <property type="entry name" value="UvrA_inter"/>
    <property type="match status" value="1"/>
</dbReference>
<evidence type="ECO:0000256" key="6">
    <source>
        <dbReference type="ARBA" id="ARBA00022741"/>
    </source>
</evidence>
<dbReference type="EMBL" id="JBEWZI010000003">
    <property type="protein sequence ID" value="MET7013279.1"/>
    <property type="molecule type" value="Genomic_DNA"/>
</dbReference>
<keyword evidence="3" id="KW-0963">Cytoplasm</keyword>
<evidence type="ECO:0000259" key="19">
    <source>
        <dbReference type="PROSITE" id="PS50893"/>
    </source>
</evidence>
<keyword evidence="12" id="KW-0267">Excision nuclease</keyword>
<dbReference type="Proteomes" id="UP001549691">
    <property type="component" value="Unassembled WGS sequence"/>
</dbReference>
<dbReference type="SUPFAM" id="SSF52540">
    <property type="entry name" value="P-loop containing nucleoside triphosphate hydrolases"/>
    <property type="match status" value="4"/>
</dbReference>
<evidence type="ECO:0000256" key="1">
    <source>
        <dbReference type="ARBA" id="ARBA00004496"/>
    </source>
</evidence>
<keyword evidence="11 20" id="KW-0067">ATP-binding</keyword>
<keyword evidence="7" id="KW-0227">DNA damage</keyword>
<evidence type="ECO:0000256" key="17">
    <source>
        <dbReference type="ARBA" id="ARBA00042156"/>
    </source>
</evidence>
<gene>
    <name evidence="20" type="ORF">ABXR19_03695</name>
</gene>
<evidence type="ECO:0000256" key="14">
    <source>
        <dbReference type="ARBA" id="ARBA00023204"/>
    </source>
</evidence>
<keyword evidence="13" id="KW-0238">DNA-binding</keyword>
<proteinExistence type="inferred from homology"/>
<evidence type="ECO:0000256" key="11">
    <source>
        <dbReference type="ARBA" id="ARBA00022840"/>
    </source>
</evidence>